<dbReference type="GO" id="GO:0031956">
    <property type="term" value="F:medium-chain fatty acid-CoA ligase activity"/>
    <property type="evidence" value="ECO:0007669"/>
    <property type="project" value="TreeGrafter"/>
</dbReference>
<dbReference type="SUPFAM" id="SSF56801">
    <property type="entry name" value="Acetyl-CoA synthetase-like"/>
    <property type="match status" value="1"/>
</dbReference>
<dbReference type="InterPro" id="IPR025110">
    <property type="entry name" value="AMP-bd_C"/>
</dbReference>
<comment type="similarity">
    <text evidence="1">Belongs to the ATP-dependent AMP-binding enzyme family.</text>
</comment>
<feature type="domain" description="AMP-binding enzyme C-terminal" evidence="4">
    <location>
        <begin position="444"/>
        <end position="519"/>
    </location>
</feature>
<dbReference type="InterPro" id="IPR000873">
    <property type="entry name" value="AMP-dep_synth/lig_dom"/>
</dbReference>
<evidence type="ECO:0000256" key="2">
    <source>
        <dbReference type="ARBA" id="ARBA00022598"/>
    </source>
</evidence>
<dbReference type="InterPro" id="IPR042099">
    <property type="entry name" value="ANL_N_sf"/>
</dbReference>
<evidence type="ECO:0000259" key="4">
    <source>
        <dbReference type="Pfam" id="PF13193"/>
    </source>
</evidence>
<dbReference type="Gene3D" id="3.40.50.12780">
    <property type="entry name" value="N-terminal domain of ligase-like"/>
    <property type="match status" value="1"/>
</dbReference>
<gene>
    <name evidence="5" type="ORF">UFOPK3772_00008</name>
</gene>
<proteinExistence type="inferred from homology"/>
<name>A0A6J7I8L3_9ZZZZ</name>
<dbReference type="InterPro" id="IPR045851">
    <property type="entry name" value="AMP-bd_C_sf"/>
</dbReference>
<accession>A0A6J7I8L3</accession>
<reference evidence="5" key="1">
    <citation type="submission" date="2020-05" db="EMBL/GenBank/DDBJ databases">
        <authorList>
            <person name="Chiriac C."/>
            <person name="Salcher M."/>
            <person name="Ghai R."/>
            <person name="Kavagutti S V."/>
        </authorList>
    </citation>
    <scope>NUCLEOTIDE SEQUENCE</scope>
</reference>
<feature type="domain" description="AMP-dependent synthetase/ligase" evidence="3">
    <location>
        <begin position="16"/>
        <end position="393"/>
    </location>
</feature>
<dbReference type="Pfam" id="PF13193">
    <property type="entry name" value="AMP-binding_C"/>
    <property type="match status" value="1"/>
</dbReference>
<sequence>MSRRPWARTVPDLVKEWSSLTPEAPAIIPETGAPMTYSELEKLMEGLAESLLNRGIGPGSVVALLAPNIREWIPTALAVQAVGAQLSAFNTFVKPLELAYLLEHSKCSALVIAATVGKHRLLATLQDIVPEIWETNLSRAPSLRFPSLRSVIVIGDELPVGAEPWSALVSEPGNADRPDRRYPSAVDDAVVVYTSGSTARPKAVPLSHYAMIENGFAIGERMQLTPADRVWLGAPLFWSYGIANAMMAVFTHGAALVLHEEYTANSAADLIFRERCTAAYLLPTIIHELAALPSSERAKLASLQTGLTIGNPGEISLAVELGISGICNIYGATEIYGNCCVTPREMPLAQRAECQGPPLPGVEVRITDAQTGEPIAEGQGLIEVRGYVTRGYLNDPELNAKTFTTDAWYRTGDLGVLLEDGSLRFIARATDMIKTSGINVSPAEVEEFINSLDEVAGCVVVGAPNELRGEVVVAIVQPVAGRTIDPTALISQCKSSIAAFKVPAIVLVVDSLPLTSTGKISRMEARILATRSNMGT</sequence>
<evidence type="ECO:0000256" key="1">
    <source>
        <dbReference type="ARBA" id="ARBA00006432"/>
    </source>
</evidence>
<dbReference type="PANTHER" id="PTHR43201">
    <property type="entry name" value="ACYL-COA SYNTHETASE"/>
    <property type="match status" value="1"/>
</dbReference>
<keyword evidence="2" id="KW-0436">Ligase</keyword>
<dbReference type="EMBL" id="CAFBNE010000001">
    <property type="protein sequence ID" value="CAB4926817.1"/>
    <property type="molecule type" value="Genomic_DNA"/>
</dbReference>
<dbReference type="Pfam" id="PF00501">
    <property type="entry name" value="AMP-binding"/>
    <property type="match status" value="1"/>
</dbReference>
<dbReference type="AlphaFoldDB" id="A0A6J7I8L3"/>
<evidence type="ECO:0000313" key="5">
    <source>
        <dbReference type="EMBL" id="CAB4926817.1"/>
    </source>
</evidence>
<protein>
    <submittedName>
        <fullName evidence="5">Unannotated protein</fullName>
    </submittedName>
</protein>
<dbReference type="GO" id="GO:0006631">
    <property type="term" value="P:fatty acid metabolic process"/>
    <property type="evidence" value="ECO:0007669"/>
    <property type="project" value="TreeGrafter"/>
</dbReference>
<evidence type="ECO:0000259" key="3">
    <source>
        <dbReference type="Pfam" id="PF00501"/>
    </source>
</evidence>
<organism evidence="5">
    <name type="scientific">freshwater metagenome</name>
    <dbReference type="NCBI Taxonomy" id="449393"/>
    <lineage>
        <taxon>unclassified sequences</taxon>
        <taxon>metagenomes</taxon>
        <taxon>ecological metagenomes</taxon>
    </lineage>
</organism>
<dbReference type="PANTHER" id="PTHR43201:SF5">
    <property type="entry name" value="MEDIUM-CHAIN ACYL-COA LIGASE ACSF2, MITOCHONDRIAL"/>
    <property type="match status" value="1"/>
</dbReference>
<dbReference type="Gene3D" id="3.30.300.30">
    <property type="match status" value="1"/>
</dbReference>